<dbReference type="Pfam" id="PF18029">
    <property type="entry name" value="Glyoxalase_6"/>
    <property type="match status" value="1"/>
</dbReference>
<gene>
    <name evidence="2" type="ORF">E5139_05635</name>
</gene>
<feature type="domain" description="VOC" evidence="1">
    <location>
        <begin position="3"/>
        <end position="118"/>
    </location>
</feature>
<dbReference type="InterPro" id="IPR041581">
    <property type="entry name" value="Glyoxalase_6"/>
</dbReference>
<evidence type="ECO:0000259" key="1">
    <source>
        <dbReference type="PROSITE" id="PS51819"/>
    </source>
</evidence>
<dbReference type="CDD" id="cd06587">
    <property type="entry name" value="VOC"/>
    <property type="match status" value="1"/>
</dbReference>
<dbReference type="PANTHER" id="PTHR35908">
    <property type="entry name" value="HYPOTHETICAL FUSION PROTEIN"/>
    <property type="match status" value="1"/>
</dbReference>
<dbReference type="EMBL" id="CP039375">
    <property type="protein sequence ID" value="QCD65147.1"/>
    <property type="molecule type" value="Genomic_DNA"/>
</dbReference>
<dbReference type="Gene3D" id="3.10.180.10">
    <property type="entry name" value="2,3-Dihydroxybiphenyl 1,2-Dioxygenase, domain 1"/>
    <property type="match status" value="1"/>
</dbReference>
<dbReference type="AlphaFoldDB" id="A0A4D6KAS8"/>
<dbReference type="InterPro" id="IPR037523">
    <property type="entry name" value="VOC_core"/>
</dbReference>
<dbReference type="OMA" id="AKNRCHL"/>
<evidence type="ECO:0000313" key="2">
    <source>
        <dbReference type="EMBL" id="QCD65147.1"/>
    </source>
</evidence>
<evidence type="ECO:0000313" key="3">
    <source>
        <dbReference type="Proteomes" id="UP000297053"/>
    </source>
</evidence>
<dbReference type="PANTHER" id="PTHR35908:SF1">
    <property type="entry name" value="CONSERVED PROTEIN"/>
    <property type="match status" value="1"/>
</dbReference>
<dbReference type="PROSITE" id="PS51819">
    <property type="entry name" value="VOC"/>
    <property type="match status" value="1"/>
</dbReference>
<sequence>MTELQFITFACDAPERLATFWEAALDGERRDTEVPETALVDRPGDGPDLLFKRLQAGTKWRMAIHLDLSVEDRAQSVERLRELGATVRETKTEHHDGTTAEWTVLEDPEGNAFCVSEY</sequence>
<dbReference type="GeneID" id="42178397"/>
<protein>
    <submittedName>
        <fullName evidence="2">VOC family protein</fullName>
    </submittedName>
</protein>
<accession>A0A4D6KAS8</accession>
<dbReference type="SUPFAM" id="SSF54593">
    <property type="entry name" value="Glyoxalase/Bleomycin resistance protein/Dihydroxybiphenyl dioxygenase"/>
    <property type="match status" value="1"/>
</dbReference>
<dbReference type="Proteomes" id="UP000297053">
    <property type="component" value="Chromosome"/>
</dbReference>
<dbReference type="KEGG" id="halz:E5139_05635"/>
<reference evidence="2 3" key="2">
    <citation type="submission" date="2019-04" db="EMBL/GenBank/DDBJ databases">
        <authorList>
            <person name="Yang S."/>
            <person name="Wei W."/>
        </authorList>
    </citation>
    <scope>NUCLEOTIDE SEQUENCE [LARGE SCALE GENOMIC DNA]</scope>
    <source>
        <strain evidence="3">ZP60</strain>
    </source>
</reference>
<dbReference type="RefSeq" id="WP_012808030.1">
    <property type="nucleotide sequence ID" value="NZ_CP039375.1"/>
</dbReference>
<proteinExistence type="predicted"/>
<name>A0A4D6KAS8_9EURY</name>
<dbReference type="InterPro" id="IPR029068">
    <property type="entry name" value="Glyas_Bleomycin-R_OHBP_Dase"/>
</dbReference>
<reference evidence="2 3" key="1">
    <citation type="submission" date="2019-04" db="EMBL/GenBank/DDBJ databases">
        <title>Complete genome sequence of Arthrobacter sp. ZXY-2 associated with effective atrazine degradation and salt adaptation.</title>
        <authorList>
            <person name="Zhao X."/>
        </authorList>
    </citation>
    <scope>NUCLEOTIDE SEQUENCE [LARGE SCALE GENOMIC DNA]</scope>
    <source>
        <strain evidence="3">ZP60</strain>
    </source>
</reference>
<organism evidence="2 3">
    <name type="scientific">Halomicrobium mukohataei</name>
    <dbReference type="NCBI Taxonomy" id="57705"/>
    <lineage>
        <taxon>Archaea</taxon>
        <taxon>Methanobacteriati</taxon>
        <taxon>Methanobacteriota</taxon>
        <taxon>Stenosarchaea group</taxon>
        <taxon>Halobacteria</taxon>
        <taxon>Halobacteriales</taxon>
        <taxon>Haloarculaceae</taxon>
        <taxon>Halomicrobium</taxon>
    </lineage>
</organism>